<sequence>MSRITIVVDSDEQKAEVYSNASVPVYKDLNSVGPLSDVTISPHAK</sequence>
<protein>
    <submittedName>
        <fullName evidence="1">Uncharacterized protein</fullName>
    </submittedName>
</protein>
<organism evidence="1 2">
    <name type="scientific">Photorhabdus namnaonensis</name>
    <dbReference type="NCBI Taxonomy" id="1851568"/>
    <lineage>
        <taxon>Bacteria</taxon>
        <taxon>Pseudomonadati</taxon>
        <taxon>Pseudomonadota</taxon>
        <taxon>Gammaproteobacteria</taxon>
        <taxon>Enterobacterales</taxon>
        <taxon>Morganellaceae</taxon>
        <taxon>Photorhabdus</taxon>
    </lineage>
</organism>
<dbReference type="AlphaFoldDB" id="A0A1B8YIW7"/>
<dbReference type="Proteomes" id="UP000092665">
    <property type="component" value="Unassembled WGS sequence"/>
</dbReference>
<reference evidence="2" key="1">
    <citation type="submission" date="2015-11" db="EMBL/GenBank/DDBJ databases">
        <authorList>
            <person name="Tobias N.J."/>
            <person name="Mishra B."/>
            <person name="Gupta D.K."/>
            <person name="Thines M."/>
            <person name="Stinear T.P."/>
            <person name="Bode H.B."/>
        </authorList>
    </citation>
    <scope>NUCLEOTIDE SEQUENCE [LARGE SCALE GENOMIC DNA]</scope>
    <source>
        <strain evidence="2">PB45.5</strain>
    </source>
</reference>
<name>A0A1B8YIW7_9GAMM</name>
<dbReference type="EMBL" id="LOIC01000047">
    <property type="protein sequence ID" value="OCA55061.1"/>
    <property type="molecule type" value="Genomic_DNA"/>
</dbReference>
<proteinExistence type="predicted"/>
<accession>A0A1B8YIW7</accession>
<keyword evidence="2" id="KW-1185">Reference proteome</keyword>
<evidence type="ECO:0000313" key="1">
    <source>
        <dbReference type="EMBL" id="OCA55061.1"/>
    </source>
</evidence>
<comment type="caution">
    <text evidence="1">The sequence shown here is derived from an EMBL/GenBank/DDBJ whole genome shotgun (WGS) entry which is preliminary data.</text>
</comment>
<evidence type="ECO:0000313" key="2">
    <source>
        <dbReference type="Proteomes" id="UP000092665"/>
    </source>
</evidence>
<dbReference type="RefSeq" id="WP_165603282.1">
    <property type="nucleotide sequence ID" value="NZ_CAWMQN010000047.1"/>
</dbReference>
<gene>
    <name evidence="1" type="ORF">Phpb_01865</name>
</gene>